<dbReference type="PRINTS" id="PR00727">
    <property type="entry name" value="LEADERPTASE"/>
</dbReference>
<dbReference type="EC" id="3.4.21.89" evidence="3 6"/>
<keyword evidence="6" id="KW-0645">Protease</keyword>
<sequence length="290" mass="32071">MEETPPAEQPAAAAPAAPKSEWKDLGSFLLKLALIVVVVRSFLFSPFNIPSESMLPRLLIGDYLFITKFNYGYSRHSLPFSLPLLPNMHWSDPARGDVVVFKAPPFDRNDWIKRVIGLPGDTVQMVDGQLVLNGKPVPKERIADFVVPASPNFPAGTPADPVPDHGCKVEFVKTGANGQAECHIPRFRETLPGGKSYEVLDEGEQDSDNTVVFTVPPGHVFLMGDNRDNSADSRFPQTSDENRSGIRFVPMENLEGKAVVTFWSTDGSASWLLPWTWFTAARWSRIGEGF</sequence>
<evidence type="ECO:0000256" key="2">
    <source>
        <dbReference type="ARBA" id="ARBA00009370"/>
    </source>
</evidence>
<feature type="domain" description="Peptidase S26" evidence="7">
    <location>
        <begin position="24"/>
        <end position="263"/>
    </location>
</feature>
<dbReference type="Gene3D" id="2.10.109.10">
    <property type="entry name" value="Umud Fragment, subunit A"/>
    <property type="match status" value="1"/>
</dbReference>
<comment type="catalytic activity">
    <reaction evidence="1 6">
        <text>Cleavage of hydrophobic, N-terminal signal or leader sequences from secreted and periplasmic proteins.</text>
        <dbReference type="EC" id="3.4.21.89"/>
    </reaction>
</comment>
<dbReference type="InterPro" id="IPR036286">
    <property type="entry name" value="LexA/Signal_pep-like_sf"/>
</dbReference>
<name>A0ABW3H4A0_9SPHN</name>
<dbReference type="Proteomes" id="UP001596977">
    <property type="component" value="Unassembled WGS sequence"/>
</dbReference>
<evidence type="ECO:0000313" key="9">
    <source>
        <dbReference type="Proteomes" id="UP001596977"/>
    </source>
</evidence>
<dbReference type="NCBIfam" id="TIGR02227">
    <property type="entry name" value="sigpep_I_bact"/>
    <property type="match status" value="1"/>
</dbReference>
<comment type="caution">
    <text evidence="8">The sequence shown here is derived from an EMBL/GenBank/DDBJ whole genome shotgun (WGS) entry which is preliminary data.</text>
</comment>
<evidence type="ECO:0000256" key="3">
    <source>
        <dbReference type="ARBA" id="ARBA00013208"/>
    </source>
</evidence>
<dbReference type="PROSITE" id="PS00760">
    <property type="entry name" value="SPASE_I_2"/>
    <property type="match status" value="1"/>
</dbReference>
<protein>
    <recommendedName>
        <fullName evidence="4 6">Signal peptidase I</fullName>
        <ecNumber evidence="3 6">3.4.21.89</ecNumber>
    </recommendedName>
</protein>
<evidence type="ECO:0000256" key="5">
    <source>
        <dbReference type="ARBA" id="ARBA00022801"/>
    </source>
</evidence>
<evidence type="ECO:0000313" key="8">
    <source>
        <dbReference type="EMBL" id="MFD0944973.1"/>
    </source>
</evidence>
<dbReference type="SUPFAM" id="SSF51306">
    <property type="entry name" value="LexA/Signal peptidase"/>
    <property type="match status" value="1"/>
</dbReference>
<dbReference type="GO" id="GO:0009003">
    <property type="term" value="F:signal peptidase activity"/>
    <property type="evidence" value="ECO:0007669"/>
    <property type="project" value="UniProtKB-EC"/>
</dbReference>
<dbReference type="InterPro" id="IPR000223">
    <property type="entry name" value="Pept_S26A_signal_pept_1"/>
</dbReference>
<keyword evidence="5 6" id="KW-0378">Hydrolase</keyword>
<dbReference type="RefSeq" id="WP_264942753.1">
    <property type="nucleotide sequence ID" value="NZ_JAPDRA010000001.1"/>
</dbReference>
<comment type="subcellular location">
    <subcellularLocation>
        <location evidence="6">Membrane</location>
        <topology evidence="6">Single-pass type II membrane protein</topology>
    </subcellularLocation>
</comment>
<dbReference type="CDD" id="cd06530">
    <property type="entry name" value="S26_SPase_I"/>
    <property type="match status" value="1"/>
</dbReference>
<evidence type="ECO:0000256" key="4">
    <source>
        <dbReference type="ARBA" id="ARBA00019232"/>
    </source>
</evidence>
<accession>A0ABW3H4A0</accession>
<dbReference type="Pfam" id="PF10502">
    <property type="entry name" value="Peptidase_S26"/>
    <property type="match status" value="1"/>
</dbReference>
<evidence type="ECO:0000259" key="7">
    <source>
        <dbReference type="Pfam" id="PF10502"/>
    </source>
</evidence>
<gene>
    <name evidence="8" type="primary">lepB</name>
    <name evidence="8" type="ORF">ACFQ1E_01330</name>
</gene>
<evidence type="ECO:0000256" key="1">
    <source>
        <dbReference type="ARBA" id="ARBA00000677"/>
    </source>
</evidence>
<proteinExistence type="inferred from homology"/>
<dbReference type="InterPro" id="IPR019533">
    <property type="entry name" value="Peptidase_S26"/>
</dbReference>
<dbReference type="PANTHER" id="PTHR43390">
    <property type="entry name" value="SIGNAL PEPTIDASE I"/>
    <property type="match status" value="1"/>
</dbReference>
<dbReference type="EMBL" id="JBHTJG010000001">
    <property type="protein sequence ID" value="MFD0944973.1"/>
    <property type="molecule type" value="Genomic_DNA"/>
</dbReference>
<reference evidence="9" key="1">
    <citation type="journal article" date="2019" name="Int. J. Syst. Evol. Microbiol.">
        <title>The Global Catalogue of Microorganisms (GCM) 10K type strain sequencing project: providing services to taxonomists for standard genome sequencing and annotation.</title>
        <authorList>
            <consortium name="The Broad Institute Genomics Platform"/>
            <consortium name="The Broad Institute Genome Sequencing Center for Infectious Disease"/>
            <person name="Wu L."/>
            <person name="Ma J."/>
        </authorList>
    </citation>
    <scope>NUCLEOTIDE SEQUENCE [LARGE SCALE GENOMIC DNA]</scope>
    <source>
        <strain evidence="9">CCUG 62982</strain>
    </source>
</reference>
<comment type="similarity">
    <text evidence="2 6">Belongs to the peptidase S26 family.</text>
</comment>
<dbReference type="PANTHER" id="PTHR43390:SF1">
    <property type="entry name" value="CHLOROPLAST PROCESSING PEPTIDASE"/>
    <property type="match status" value="1"/>
</dbReference>
<dbReference type="InterPro" id="IPR019757">
    <property type="entry name" value="Pept_S26A_signal_pept_1_Lys-AS"/>
</dbReference>
<evidence type="ECO:0000256" key="6">
    <source>
        <dbReference type="RuleBase" id="RU362042"/>
    </source>
</evidence>
<keyword evidence="9" id="KW-1185">Reference proteome</keyword>
<organism evidence="8 9">
    <name type="scientific">Sphingomonas canadensis</name>
    <dbReference type="NCBI Taxonomy" id="1219257"/>
    <lineage>
        <taxon>Bacteria</taxon>
        <taxon>Pseudomonadati</taxon>
        <taxon>Pseudomonadota</taxon>
        <taxon>Alphaproteobacteria</taxon>
        <taxon>Sphingomonadales</taxon>
        <taxon>Sphingomonadaceae</taxon>
        <taxon>Sphingomonas</taxon>
    </lineage>
</organism>